<keyword evidence="5 6" id="KW-0456">Lyase</keyword>
<dbReference type="GO" id="GO:0046656">
    <property type="term" value="P:folic acid biosynthetic process"/>
    <property type="evidence" value="ECO:0007669"/>
    <property type="project" value="UniProtKB-UniRule"/>
</dbReference>
<dbReference type="GO" id="GO:0004150">
    <property type="term" value="F:dihydroneopterin aldolase activity"/>
    <property type="evidence" value="ECO:0007669"/>
    <property type="project" value="UniProtKB-UniRule"/>
</dbReference>
<dbReference type="RefSeq" id="WP_132687642.1">
    <property type="nucleotide sequence ID" value="NZ_SKBU01000004.1"/>
</dbReference>
<protein>
    <recommendedName>
        <fullName evidence="6">7,8-dihydroneopterin aldolase</fullName>
        <ecNumber evidence="6">4.1.2.25</ecNumber>
    </recommendedName>
</protein>
<proteinExistence type="inferred from homology"/>
<dbReference type="Pfam" id="PF02152">
    <property type="entry name" value="FolB"/>
    <property type="match status" value="1"/>
</dbReference>
<keyword evidence="4 6" id="KW-0289">Folate biosynthesis</keyword>
<dbReference type="NCBIfam" id="TIGR00526">
    <property type="entry name" value="folB_dom"/>
    <property type="match status" value="1"/>
</dbReference>
<dbReference type="EMBL" id="SKBU01000004">
    <property type="protein sequence ID" value="TCJ20260.1"/>
    <property type="molecule type" value="Genomic_DNA"/>
</dbReference>
<feature type="domain" description="Dihydroneopterin aldolase/epimerase" evidence="7">
    <location>
        <begin position="6"/>
        <end position="120"/>
    </location>
</feature>
<dbReference type="EC" id="4.1.2.25" evidence="6"/>
<evidence type="ECO:0000313" key="8">
    <source>
        <dbReference type="EMBL" id="TCJ20260.1"/>
    </source>
</evidence>
<comment type="pathway">
    <text evidence="2 6">Cofactor biosynthesis; tetrahydrofolate biosynthesis; 2-amino-4-hydroxy-6-hydroxymethyl-7,8-dihydropteridine diphosphate from 7,8-dihydroneopterin triphosphate: step 3/4.</text>
</comment>
<dbReference type="OrthoDB" id="3212934at2"/>
<dbReference type="AlphaFoldDB" id="A0A4R1BRB1"/>
<dbReference type="PANTHER" id="PTHR42844">
    <property type="entry name" value="DIHYDRONEOPTERIN ALDOLASE 1-RELATED"/>
    <property type="match status" value="1"/>
</dbReference>
<evidence type="ECO:0000256" key="6">
    <source>
        <dbReference type="RuleBase" id="RU362079"/>
    </source>
</evidence>
<dbReference type="InterPro" id="IPR006157">
    <property type="entry name" value="FolB_dom"/>
</dbReference>
<evidence type="ECO:0000256" key="5">
    <source>
        <dbReference type="ARBA" id="ARBA00023239"/>
    </source>
</evidence>
<evidence type="ECO:0000259" key="7">
    <source>
        <dbReference type="SMART" id="SM00905"/>
    </source>
</evidence>
<dbReference type="SMART" id="SM00905">
    <property type="entry name" value="FolB"/>
    <property type="match status" value="1"/>
</dbReference>
<dbReference type="GO" id="GO:0046654">
    <property type="term" value="P:tetrahydrofolate biosynthetic process"/>
    <property type="evidence" value="ECO:0007669"/>
    <property type="project" value="UniProtKB-UniRule"/>
</dbReference>
<evidence type="ECO:0000256" key="4">
    <source>
        <dbReference type="ARBA" id="ARBA00022909"/>
    </source>
</evidence>
<dbReference type="SUPFAM" id="SSF55620">
    <property type="entry name" value="Tetrahydrobiopterin biosynthesis enzymes-like"/>
    <property type="match status" value="1"/>
</dbReference>
<dbReference type="Proteomes" id="UP000295244">
    <property type="component" value="Unassembled WGS sequence"/>
</dbReference>
<evidence type="ECO:0000256" key="1">
    <source>
        <dbReference type="ARBA" id="ARBA00001353"/>
    </source>
</evidence>
<evidence type="ECO:0000256" key="2">
    <source>
        <dbReference type="ARBA" id="ARBA00005013"/>
    </source>
</evidence>
<dbReference type="PANTHER" id="PTHR42844:SF1">
    <property type="entry name" value="DIHYDRONEOPTERIN ALDOLASE 1-RELATED"/>
    <property type="match status" value="1"/>
</dbReference>
<dbReference type="InterPro" id="IPR043133">
    <property type="entry name" value="GTP-CH-I_C/QueF"/>
</dbReference>
<reference evidence="8 9" key="1">
    <citation type="submission" date="2019-03" db="EMBL/GenBank/DDBJ databases">
        <title>Whole genome sequence of a novel Rubrobacter taiwanensis strain, isolated from Yellowstone National Park.</title>
        <authorList>
            <person name="Freed S."/>
            <person name="Ramaley R.F."/>
            <person name="Kyndt J.A."/>
        </authorList>
    </citation>
    <scope>NUCLEOTIDE SEQUENCE [LARGE SCALE GENOMIC DNA]</scope>
    <source>
        <strain evidence="8 9">Yellowstone</strain>
    </source>
</reference>
<name>A0A4R1BRB1_9ACTN</name>
<sequence length="124" mass="14020">MSEDRILLEGMVFFGRHGTLAPERELGQRFVVDVELRCDLRRAGKTDDLAATVDYSRVHRRAREIVEGEPVSLTETVAERIAAAVLDEHPMVEAVRVRVRKPDVRLEDTVLSGSAVEILRRRGE</sequence>
<dbReference type="Gene3D" id="3.30.1130.10">
    <property type="match status" value="1"/>
</dbReference>
<dbReference type="UniPathway" id="UPA00077">
    <property type="reaction ID" value="UER00154"/>
</dbReference>
<comment type="similarity">
    <text evidence="3 6">Belongs to the DHNA family.</text>
</comment>
<evidence type="ECO:0000256" key="3">
    <source>
        <dbReference type="ARBA" id="ARBA00005708"/>
    </source>
</evidence>
<keyword evidence="9" id="KW-1185">Reference proteome</keyword>
<dbReference type="GO" id="GO:0005737">
    <property type="term" value="C:cytoplasm"/>
    <property type="evidence" value="ECO:0007669"/>
    <property type="project" value="TreeGrafter"/>
</dbReference>
<comment type="function">
    <text evidence="6">Catalyzes the conversion of 7,8-dihydroneopterin to 6-hydroxymethyl-7,8-dihydropterin.</text>
</comment>
<comment type="caution">
    <text evidence="8">The sequence shown here is derived from an EMBL/GenBank/DDBJ whole genome shotgun (WGS) entry which is preliminary data.</text>
</comment>
<organism evidence="8 9">
    <name type="scientific">Rubrobacter taiwanensis</name>
    <dbReference type="NCBI Taxonomy" id="185139"/>
    <lineage>
        <taxon>Bacteria</taxon>
        <taxon>Bacillati</taxon>
        <taxon>Actinomycetota</taxon>
        <taxon>Rubrobacteria</taxon>
        <taxon>Rubrobacterales</taxon>
        <taxon>Rubrobacteraceae</taxon>
        <taxon>Rubrobacter</taxon>
    </lineage>
</organism>
<dbReference type="FunFam" id="3.30.1130.10:FF:000003">
    <property type="entry name" value="7,8-dihydroneopterin aldolase"/>
    <property type="match status" value="1"/>
</dbReference>
<dbReference type="CDD" id="cd00534">
    <property type="entry name" value="DHNA_DHNTPE"/>
    <property type="match status" value="1"/>
</dbReference>
<comment type="catalytic activity">
    <reaction evidence="1 6">
        <text>7,8-dihydroneopterin = 6-hydroxymethyl-7,8-dihydropterin + glycolaldehyde</text>
        <dbReference type="Rhea" id="RHEA:10540"/>
        <dbReference type="ChEBI" id="CHEBI:17001"/>
        <dbReference type="ChEBI" id="CHEBI:17071"/>
        <dbReference type="ChEBI" id="CHEBI:44841"/>
        <dbReference type="EC" id="4.1.2.25"/>
    </reaction>
</comment>
<evidence type="ECO:0000313" key="9">
    <source>
        <dbReference type="Proteomes" id="UP000295244"/>
    </source>
</evidence>
<accession>A0A4R1BRB1</accession>
<dbReference type="InterPro" id="IPR006156">
    <property type="entry name" value="Dihydroneopterin_aldolase"/>
</dbReference>
<dbReference type="NCBIfam" id="TIGR00525">
    <property type="entry name" value="folB"/>
    <property type="match status" value="1"/>
</dbReference>
<gene>
    <name evidence="8" type="primary">folB</name>
    <name evidence="8" type="ORF">E0L93_01740</name>
</gene>